<name>A0A9Q4C841_9EURY</name>
<feature type="region of interest" description="Disordered" evidence="1">
    <location>
        <begin position="31"/>
        <end position="55"/>
    </location>
</feature>
<evidence type="ECO:0000313" key="3">
    <source>
        <dbReference type="EMBL" id="MCX2820006.1"/>
    </source>
</evidence>
<dbReference type="Gene3D" id="2.60.40.10">
    <property type="entry name" value="Immunoglobulins"/>
    <property type="match status" value="3"/>
</dbReference>
<proteinExistence type="predicted"/>
<dbReference type="InterPro" id="IPR013783">
    <property type="entry name" value="Ig-like_fold"/>
</dbReference>
<keyword evidence="2" id="KW-1133">Transmembrane helix</keyword>
<keyword evidence="4" id="KW-1185">Reference proteome</keyword>
<keyword evidence="2" id="KW-0812">Transmembrane</keyword>
<reference evidence="3" key="1">
    <citation type="submission" date="2022-09" db="EMBL/GenBank/DDBJ databases">
        <title>Haloadaptaus new haloarchaeum isolated from saline soil.</title>
        <authorList>
            <person name="Duran-Viseras A."/>
            <person name="Sanchez-Porro C."/>
            <person name="Ventosa A."/>
        </authorList>
    </citation>
    <scope>NUCLEOTIDE SEQUENCE</scope>
    <source>
        <strain evidence="3">F3-133</strain>
    </source>
</reference>
<comment type="caution">
    <text evidence="3">The sequence shown here is derived from an EMBL/GenBank/DDBJ whole genome shotgun (WGS) entry which is preliminary data.</text>
</comment>
<dbReference type="RefSeq" id="WP_266088796.1">
    <property type="nucleotide sequence ID" value="NZ_RKLV01000016.1"/>
</dbReference>
<sequence length="553" mass="58068">MRNSSVIDYRIATVALLVVAAVTVPAVASAQGASDGTPQVVGSPDIELSTPDNRIQTGTSQTVTVQVANSGDITRAGPSDLEARVTTARNAVFEADQGSLPDGMELNSGSIVASSVPTGGIDPVEFTFDVSDSLEAGSYRVPIAVSYDYTRLAERTGGGGTRYSDFSTEKTKYITLIVEDDARFSVEAVESNVIAGDSGSYVLRVRNTGVETARNPRVTLTADETGVFFGDLGTGQPAKTVSVSDSLSPGEATDVSVTAGADSDVTPASYPVDATVKYESTGGVTHESPVATTTMSVGDEQSFSFFNITSSLRVGEEGSIHGEIENTGPQPADSVVVRYADSSQTVTPIEETTAVGSVDVGESSSFSLPISVSTEAKDGQKSVGFSVRYRDSDKELQSYDKLDVQAEVAPERDRFGVEIVNRTISAGGSRTVDISLTNNLNETADDVEARLFADDPLDTGDTDTGYVQSLEPGETADLTFDLTSTASATPDSTYPISVDVRYDDTDGDSHLSDTYRLPIDVTEAEAGGLPLPVIVVALMLFGTGGLVVYRRRK</sequence>
<protein>
    <submittedName>
        <fullName evidence="3">Exo-alpha-sialidase</fullName>
    </submittedName>
</protein>
<keyword evidence="2" id="KW-0472">Membrane</keyword>
<dbReference type="PANTHER" id="PTHR35902">
    <property type="entry name" value="S-LAYER DOMAIN-LIKE PROTEIN-RELATED"/>
    <property type="match status" value="1"/>
</dbReference>
<evidence type="ECO:0000256" key="2">
    <source>
        <dbReference type="SAM" id="Phobius"/>
    </source>
</evidence>
<dbReference type="Proteomes" id="UP001149411">
    <property type="component" value="Unassembled WGS sequence"/>
</dbReference>
<evidence type="ECO:0000313" key="4">
    <source>
        <dbReference type="Proteomes" id="UP001149411"/>
    </source>
</evidence>
<accession>A0A9Q4C841</accession>
<gene>
    <name evidence="3" type="ORF">EGH25_11665</name>
</gene>
<dbReference type="EMBL" id="RKLV01000016">
    <property type="protein sequence ID" value="MCX2820006.1"/>
    <property type="molecule type" value="Genomic_DNA"/>
</dbReference>
<dbReference type="AlphaFoldDB" id="A0A9Q4C841"/>
<organism evidence="3 4">
    <name type="scientific">Halorutilus salinus</name>
    <dbReference type="NCBI Taxonomy" id="2487751"/>
    <lineage>
        <taxon>Archaea</taxon>
        <taxon>Methanobacteriati</taxon>
        <taxon>Methanobacteriota</taxon>
        <taxon>Stenosarchaea group</taxon>
        <taxon>Halobacteria</taxon>
        <taxon>Halorutilales</taxon>
        <taxon>Halorutilaceae</taxon>
        <taxon>Halorutilus</taxon>
    </lineage>
</organism>
<dbReference type="PANTHER" id="PTHR35902:SF3">
    <property type="entry name" value="NPCBM-ASSOCIATED, NEW3 DOMAIN OF ALPHA-GALACTOSIDASE"/>
    <property type="match status" value="1"/>
</dbReference>
<evidence type="ECO:0000256" key="1">
    <source>
        <dbReference type="SAM" id="MobiDB-lite"/>
    </source>
</evidence>
<feature type="transmembrane region" description="Helical" evidence="2">
    <location>
        <begin position="529"/>
        <end position="549"/>
    </location>
</feature>